<evidence type="ECO:0000313" key="2">
    <source>
        <dbReference type="Proteomes" id="UP001283361"/>
    </source>
</evidence>
<dbReference type="EMBL" id="JAWDGP010004972">
    <property type="protein sequence ID" value="KAK3760593.1"/>
    <property type="molecule type" value="Genomic_DNA"/>
</dbReference>
<organism evidence="1 2">
    <name type="scientific">Elysia crispata</name>
    <name type="common">lettuce slug</name>
    <dbReference type="NCBI Taxonomy" id="231223"/>
    <lineage>
        <taxon>Eukaryota</taxon>
        <taxon>Metazoa</taxon>
        <taxon>Spiralia</taxon>
        <taxon>Lophotrochozoa</taxon>
        <taxon>Mollusca</taxon>
        <taxon>Gastropoda</taxon>
        <taxon>Heterobranchia</taxon>
        <taxon>Euthyneura</taxon>
        <taxon>Panpulmonata</taxon>
        <taxon>Sacoglossa</taxon>
        <taxon>Placobranchoidea</taxon>
        <taxon>Plakobranchidae</taxon>
        <taxon>Elysia</taxon>
    </lineage>
</organism>
<evidence type="ECO:0000313" key="1">
    <source>
        <dbReference type="EMBL" id="KAK3760593.1"/>
    </source>
</evidence>
<sequence>MSGRTMTVFTQIGYRCDDLLCHSITLRVLHLPQDFSSVPHRMPTHSALCGRLGKRSTAKFRAIPRRSSENDVKSQNS</sequence>
<dbReference type="Proteomes" id="UP001283361">
    <property type="component" value="Unassembled WGS sequence"/>
</dbReference>
<protein>
    <submittedName>
        <fullName evidence="1">Uncharacterized protein</fullName>
    </submittedName>
</protein>
<proteinExistence type="predicted"/>
<comment type="caution">
    <text evidence="1">The sequence shown here is derived from an EMBL/GenBank/DDBJ whole genome shotgun (WGS) entry which is preliminary data.</text>
</comment>
<gene>
    <name evidence="1" type="ORF">RRG08_022875</name>
</gene>
<dbReference type="AlphaFoldDB" id="A0AAE0Z0K6"/>
<reference evidence="1" key="1">
    <citation type="journal article" date="2023" name="G3 (Bethesda)">
        <title>A reference genome for the long-term kleptoplast-retaining sea slug Elysia crispata morphotype clarki.</title>
        <authorList>
            <person name="Eastman K.E."/>
            <person name="Pendleton A.L."/>
            <person name="Shaikh M.A."/>
            <person name="Suttiyut T."/>
            <person name="Ogas R."/>
            <person name="Tomko P."/>
            <person name="Gavelis G."/>
            <person name="Widhalm J.R."/>
            <person name="Wisecaver J.H."/>
        </authorList>
    </citation>
    <scope>NUCLEOTIDE SEQUENCE</scope>
    <source>
        <strain evidence="1">ECLA1</strain>
    </source>
</reference>
<name>A0AAE0Z0K6_9GAST</name>
<keyword evidence="2" id="KW-1185">Reference proteome</keyword>
<accession>A0AAE0Z0K6</accession>